<name>A0A7W7KDV3_9SPHN</name>
<dbReference type="Pfam" id="PF01757">
    <property type="entry name" value="Acyl_transf_3"/>
    <property type="match status" value="1"/>
</dbReference>
<dbReference type="GO" id="GO:0005886">
    <property type="term" value="C:plasma membrane"/>
    <property type="evidence" value="ECO:0007669"/>
    <property type="project" value="UniProtKB-SubCell"/>
</dbReference>
<dbReference type="PANTHER" id="PTHR40074">
    <property type="entry name" value="O-ACETYLTRANSFERASE WECH"/>
    <property type="match status" value="1"/>
</dbReference>
<feature type="transmembrane region" description="Helical" evidence="7">
    <location>
        <begin position="284"/>
        <end position="305"/>
    </location>
</feature>
<feature type="domain" description="Acyltransferase 3" evidence="8">
    <location>
        <begin position="7"/>
        <end position="299"/>
    </location>
</feature>
<feature type="transmembrane region" description="Helical" evidence="7">
    <location>
        <begin position="45"/>
        <end position="67"/>
    </location>
</feature>
<keyword evidence="4 7" id="KW-0812">Transmembrane</keyword>
<evidence type="ECO:0000256" key="2">
    <source>
        <dbReference type="ARBA" id="ARBA00007400"/>
    </source>
</evidence>
<evidence type="ECO:0000256" key="7">
    <source>
        <dbReference type="SAM" id="Phobius"/>
    </source>
</evidence>
<dbReference type="RefSeq" id="WP_184248723.1">
    <property type="nucleotide sequence ID" value="NZ_JACHLR010000018.1"/>
</dbReference>
<evidence type="ECO:0000259" key="8">
    <source>
        <dbReference type="Pfam" id="PF01757"/>
    </source>
</evidence>
<comment type="caution">
    <text evidence="9">The sequence shown here is derived from an EMBL/GenBank/DDBJ whole genome shotgun (WGS) entry which is preliminary data.</text>
</comment>
<evidence type="ECO:0000256" key="4">
    <source>
        <dbReference type="ARBA" id="ARBA00022692"/>
    </source>
</evidence>
<dbReference type="GO" id="GO:0016413">
    <property type="term" value="F:O-acetyltransferase activity"/>
    <property type="evidence" value="ECO:0007669"/>
    <property type="project" value="TreeGrafter"/>
</dbReference>
<organism evidence="9 10">
    <name type="scientific">Novosphingobium chloroacetimidivorans</name>
    <dbReference type="NCBI Taxonomy" id="1428314"/>
    <lineage>
        <taxon>Bacteria</taxon>
        <taxon>Pseudomonadati</taxon>
        <taxon>Pseudomonadota</taxon>
        <taxon>Alphaproteobacteria</taxon>
        <taxon>Sphingomonadales</taxon>
        <taxon>Sphingomonadaceae</taxon>
        <taxon>Novosphingobium</taxon>
    </lineage>
</organism>
<feature type="transmembrane region" description="Helical" evidence="7">
    <location>
        <begin position="124"/>
        <end position="157"/>
    </location>
</feature>
<feature type="transmembrane region" description="Helical" evidence="7">
    <location>
        <begin position="192"/>
        <end position="210"/>
    </location>
</feature>
<gene>
    <name evidence="9" type="ORF">HNO88_003610</name>
</gene>
<evidence type="ECO:0000256" key="1">
    <source>
        <dbReference type="ARBA" id="ARBA00004651"/>
    </source>
</evidence>
<comment type="subcellular location">
    <subcellularLocation>
        <location evidence="1">Cell membrane</location>
        <topology evidence="1">Multi-pass membrane protein</topology>
    </subcellularLocation>
</comment>
<evidence type="ECO:0000256" key="3">
    <source>
        <dbReference type="ARBA" id="ARBA00022475"/>
    </source>
</evidence>
<keyword evidence="9" id="KW-0808">Transferase</keyword>
<dbReference type="EMBL" id="JACHLR010000018">
    <property type="protein sequence ID" value="MBB4860268.1"/>
    <property type="molecule type" value="Genomic_DNA"/>
</dbReference>
<feature type="transmembrane region" description="Helical" evidence="7">
    <location>
        <begin position="169"/>
        <end position="186"/>
    </location>
</feature>
<proteinExistence type="inferred from homology"/>
<evidence type="ECO:0000256" key="6">
    <source>
        <dbReference type="ARBA" id="ARBA00023136"/>
    </source>
</evidence>
<feature type="transmembrane region" description="Helical" evidence="7">
    <location>
        <begin position="79"/>
        <end position="104"/>
    </location>
</feature>
<sequence length="338" mass="36026">MQSARVDWLDVARGIGIVLVVGGHAERGVIAASMSGPPRFGVGDLALYTFHMPLFMLLAGINVPASLSKGTRPFLQAKLWTVAYPYVLWSLIQGTLLIALSGMTNTQARWTDLAAIAWQPLSPFWFLYALFAFMVLTALVRSAAVLVALALGALWISGLMERESLLHQMAYMLPFFVIGMLGSRRIKALSLPWPAGLALAGVWLVAFQIVPRTDTMPYLTPWSFPAALAGIGVVFAMAQAIGGAAKGVLVALGEASMSIYVMHIPANAGARIALMKLDLPLPQWALICACATIGVLGPFAVHHALRSLGLLPVFGLARPASNRPDQGIGATPPQALQH</sequence>
<accession>A0A7W7KDV3</accession>
<keyword evidence="3" id="KW-1003">Cell membrane</keyword>
<dbReference type="GO" id="GO:0009246">
    <property type="term" value="P:enterobacterial common antigen biosynthetic process"/>
    <property type="evidence" value="ECO:0007669"/>
    <property type="project" value="TreeGrafter"/>
</dbReference>
<dbReference type="PANTHER" id="PTHR40074:SF2">
    <property type="entry name" value="O-ACETYLTRANSFERASE WECH"/>
    <property type="match status" value="1"/>
</dbReference>
<comment type="similarity">
    <text evidence="2">Belongs to the acyltransferase 3 family.</text>
</comment>
<reference evidence="9 10" key="1">
    <citation type="submission" date="2020-08" db="EMBL/GenBank/DDBJ databases">
        <title>Functional genomics of gut bacteria from endangered species of beetles.</title>
        <authorList>
            <person name="Carlos-Shanley C."/>
        </authorList>
    </citation>
    <scope>NUCLEOTIDE SEQUENCE [LARGE SCALE GENOMIC DNA]</scope>
    <source>
        <strain evidence="9 10">S00245</strain>
    </source>
</reference>
<dbReference type="Proteomes" id="UP000555448">
    <property type="component" value="Unassembled WGS sequence"/>
</dbReference>
<evidence type="ECO:0000256" key="5">
    <source>
        <dbReference type="ARBA" id="ARBA00022989"/>
    </source>
</evidence>
<keyword evidence="6 7" id="KW-0472">Membrane</keyword>
<protein>
    <submittedName>
        <fullName evidence="9">Fucose 4-O-acetylase-like acetyltransferase</fullName>
    </submittedName>
</protein>
<keyword evidence="10" id="KW-1185">Reference proteome</keyword>
<dbReference type="InterPro" id="IPR002656">
    <property type="entry name" value="Acyl_transf_3_dom"/>
</dbReference>
<evidence type="ECO:0000313" key="9">
    <source>
        <dbReference type="EMBL" id="MBB4860268.1"/>
    </source>
</evidence>
<evidence type="ECO:0000313" key="10">
    <source>
        <dbReference type="Proteomes" id="UP000555448"/>
    </source>
</evidence>
<keyword evidence="5 7" id="KW-1133">Transmembrane helix</keyword>
<dbReference type="AlphaFoldDB" id="A0A7W7KDV3"/>